<dbReference type="Proteomes" id="UP000789920">
    <property type="component" value="Unassembled WGS sequence"/>
</dbReference>
<feature type="non-terminal residue" evidence="1">
    <location>
        <position position="1"/>
    </location>
</feature>
<evidence type="ECO:0000313" key="2">
    <source>
        <dbReference type="Proteomes" id="UP000789920"/>
    </source>
</evidence>
<comment type="caution">
    <text evidence="1">The sequence shown here is derived from an EMBL/GenBank/DDBJ whole genome shotgun (WGS) entry which is preliminary data.</text>
</comment>
<sequence>PPQIQSSQVQQPQLMLSPHPLLQVPLLVLLSLLPPQHSWAFGLQMF</sequence>
<organism evidence="1 2">
    <name type="scientific">Racocetra persica</name>
    <dbReference type="NCBI Taxonomy" id="160502"/>
    <lineage>
        <taxon>Eukaryota</taxon>
        <taxon>Fungi</taxon>
        <taxon>Fungi incertae sedis</taxon>
        <taxon>Mucoromycota</taxon>
        <taxon>Glomeromycotina</taxon>
        <taxon>Glomeromycetes</taxon>
        <taxon>Diversisporales</taxon>
        <taxon>Gigasporaceae</taxon>
        <taxon>Racocetra</taxon>
    </lineage>
</organism>
<dbReference type="EMBL" id="CAJVQC010114678">
    <property type="protein sequence ID" value="CAG8836421.1"/>
    <property type="molecule type" value="Genomic_DNA"/>
</dbReference>
<gene>
    <name evidence="1" type="ORF">RPERSI_LOCUS29921</name>
</gene>
<proteinExistence type="predicted"/>
<accession>A0ACA9SH25</accession>
<evidence type="ECO:0000313" key="1">
    <source>
        <dbReference type="EMBL" id="CAG8836421.1"/>
    </source>
</evidence>
<keyword evidence="2" id="KW-1185">Reference proteome</keyword>
<reference evidence="1" key="1">
    <citation type="submission" date="2021-06" db="EMBL/GenBank/DDBJ databases">
        <authorList>
            <person name="Kallberg Y."/>
            <person name="Tangrot J."/>
            <person name="Rosling A."/>
        </authorList>
    </citation>
    <scope>NUCLEOTIDE SEQUENCE</scope>
    <source>
        <strain evidence="1">MA461A</strain>
    </source>
</reference>
<name>A0ACA9SH25_9GLOM</name>
<protein>
    <submittedName>
        <fullName evidence="1">15494_t:CDS:1</fullName>
    </submittedName>
</protein>